<keyword evidence="10" id="KW-1185">Reference proteome</keyword>
<dbReference type="EMBL" id="CP039396">
    <property type="protein sequence ID" value="QCD43741.1"/>
    <property type="molecule type" value="Genomic_DNA"/>
</dbReference>
<dbReference type="InterPro" id="IPR036890">
    <property type="entry name" value="HATPase_C_sf"/>
</dbReference>
<dbReference type="CDD" id="cd00082">
    <property type="entry name" value="HisKA"/>
    <property type="match status" value="1"/>
</dbReference>
<feature type="transmembrane region" description="Helical" evidence="7">
    <location>
        <begin position="166"/>
        <end position="185"/>
    </location>
</feature>
<protein>
    <recommendedName>
        <fullName evidence="2">histidine kinase</fullName>
        <ecNumber evidence="2">2.7.13.3</ecNumber>
    </recommendedName>
</protein>
<accession>A0A4P7W6I7</accession>
<dbReference type="FunFam" id="3.30.565.10:FF:000006">
    <property type="entry name" value="Sensor histidine kinase WalK"/>
    <property type="match status" value="1"/>
</dbReference>
<keyword evidence="7" id="KW-1133">Transmembrane helix</keyword>
<keyword evidence="4" id="KW-0808">Transferase</keyword>
<dbReference type="Proteomes" id="UP000297149">
    <property type="component" value="Chromosome"/>
</dbReference>
<keyword evidence="7" id="KW-0812">Transmembrane</keyword>
<dbReference type="Gene3D" id="1.10.287.130">
    <property type="match status" value="1"/>
</dbReference>
<dbReference type="InterPro" id="IPR005467">
    <property type="entry name" value="His_kinase_dom"/>
</dbReference>
<evidence type="ECO:0000256" key="6">
    <source>
        <dbReference type="ARBA" id="ARBA00023012"/>
    </source>
</evidence>
<dbReference type="KEGG" id="ddb:E7747_15680"/>
<dbReference type="InterPro" id="IPR003661">
    <property type="entry name" value="HisK_dim/P_dom"/>
</dbReference>
<keyword evidence="7" id="KW-0472">Membrane</keyword>
<dbReference type="Gene3D" id="3.30.565.10">
    <property type="entry name" value="Histidine kinase-like ATPase, C-terminal domain"/>
    <property type="match status" value="1"/>
</dbReference>
<name>A0A4P7W6I7_9BACT</name>
<dbReference type="InterPro" id="IPR036097">
    <property type="entry name" value="HisK_dim/P_sf"/>
</dbReference>
<sequence>MVSVNNSLRYSQKLFLLLVLFAWALLACFLTFQYEREKSFKVIQLNSSLQLFNAKMAEAIKDGITPEEFLAGTKLPFDSLRVSVISPDGNVKFDNSAATLPNDSHLTRSEISKALKTGSGYTLRRHSESTDRTYFYSALYDGHTIVRSAIPYTSISLLELLKADRGFIYFMCVVTLILIVVAYFATRKLGTNITRLNNFAKKAERGERIYADESFPDDELGEISSHIVMLYAKLQEANAECDRQHLLVLKEEKEKIRIKKQLTNNINHELKTPIASIQVCLETIESHPDMDRSKREEFIRRALKNCHRLRSLLTDVATITRMEDGFNHIEKSPVNLSAIIQECFDDARHKAPYMEFEIDIPANIIINGNHDILKSIFSNLLDNAMAYSGGNKVTLCLTSESPADYSFSFADNGSGVENRHIQHLFERFYRVDKGRSRSAGGTGLGLAIVKNAVIFHDGHITVRNRHGGGLEFDFTLSK</sequence>
<dbReference type="GO" id="GO:0005886">
    <property type="term" value="C:plasma membrane"/>
    <property type="evidence" value="ECO:0007669"/>
    <property type="project" value="TreeGrafter"/>
</dbReference>
<dbReference type="InterPro" id="IPR004358">
    <property type="entry name" value="Sig_transdc_His_kin-like_C"/>
</dbReference>
<proteinExistence type="predicted"/>
<dbReference type="SUPFAM" id="SSF47384">
    <property type="entry name" value="Homodimeric domain of signal transducing histidine kinase"/>
    <property type="match status" value="1"/>
</dbReference>
<dbReference type="PRINTS" id="PR00344">
    <property type="entry name" value="BCTRLSENSOR"/>
</dbReference>
<dbReference type="Gene3D" id="6.10.340.10">
    <property type="match status" value="1"/>
</dbReference>
<evidence type="ECO:0000256" key="4">
    <source>
        <dbReference type="ARBA" id="ARBA00022679"/>
    </source>
</evidence>
<dbReference type="GO" id="GO:0000155">
    <property type="term" value="F:phosphorelay sensor kinase activity"/>
    <property type="evidence" value="ECO:0007669"/>
    <property type="project" value="InterPro"/>
</dbReference>
<feature type="domain" description="Histidine kinase" evidence="8">
    <location>
        <begin position="265"/>
        <end position="478"/>
    </location>
</feature>
<organism evidence="9 10">
    <name type="scientific">Duncaniella dubosii</name>
    <dbReference type="NCBI Taxonomy" id="2518971"/>
    <lineage>
        <taxon>Bacteria</taxon>
        <taxon>Pseudomonadati</taxon>
        <taxon>Bacteroidota</taxon>
        <taxon>Bacteroidia</taxon>
        <taxon>Bacteroidales</taxon>
        <taxon>Muribaculaceae</taxon>
        <taxon>Duncaniella</taxon>
    </lineage>
</organism>
<evidence type="ECO:0000259" key="8">
    <source>
        <dbReference type="PROSITE" id="PS50109"/>
    </source>
</evidence>
<dbReference type="GO" id="GO:0004721">
    <property type="term" value="F:phosphoprotein phosphatase activity"/>
    <property type="evidence" value="ECO:0007669"/>
    <property type="project" value="TreeGrafter"/>
</dbReference>
<dbReference type="CDD" id="cd00075">
    <property type="entry name" value="HATPase"/>
    <property type="match status" value="1"/>
</dbReference>
<gene>
    <name evidence="9" type="ORF">E7747_15680</name>
</gene>
<dbReference type="PROSITE" id="PS50109">
    <property type="entry name" value="HIS_KIN"/>
    <property type="match status" value="1"/>
</dbReference>
<evidence type="ECO:0000256" key="5">
    <source>
        <dbReference type="ARBA" id="ARBA00022777"/>
    </source>
</evidence>
<evidence type="ECO:0000256" key="3">
    <source>
        <dbReference type="ARBA" id="ARBA00022553"/>
    </source>
</evidence>
<keyword evidence="3" id="KW-0597">Phosphoprotein</keyword>
<reference evidence="10" key="1">
    <citation type="submission" date="2019-02" db="EMBL/GenBank/DDBJ databases">
        <title>Isolation and identification of novel species under the genus Muribaculum.</title>
        <authorList>
            <person name="Miyake S."/>
            <person name="Ding Y."/>
            <person name="Low A."/>
            <person name="Soh M."/>
            <person name="Seedorf H."/>
        </authorList>
    </citation>
    <scope>NUCLEOTIDE SEQUENCE [LARGE SCALE GENOMIC DNA]</scope>
    <source>
        <strain evidence="10">H5</strain>
    </source>
</reference>
<evidence type="ECO:0000256" key="1">
    <source>
        <dbReference type="ARBA" id="ARBA00000085"/>
    </source>
</evidence>
<evidence type="ECO:0000256" key="2">
    <source>
        <dbReference type="ARBA" id="ARBA00012438"/>
    </source>
</evidence>
<dbReference type="GO" id="GO:0016036">
    <property type="term" value="P:cellular response to phosphate starvation"/>
    <property type="evidence" value="ECO:0007669"/>
    <property type="project" value="TreeGrafter"/>
</dbReference>
<feature type="transmembrane region" description="Helical" evidence="7">
    <location>
        <begin position="14"/>
        <end position="32"/>
    </location>
</feature>
<dbReference type="InterPro" id="IPR050351">
    <property type="entry name" value="BphY/WalK/GraS-like"/>
</dbReference>
<dbReference type="SUPFAM" id="SSF55874">
    <property type="entry name" value="ATPase domain of HSP90 chaperone/DNA topoisomerase II/histidine kinase"/>
    <property type="match status" value="1"/>
</dbReference>
<comment type="catalytic activity">
    <reaction evidence="1">
        <text>ATP + protein L-histidine = ADP + protein N-phospho-L-histidine.</text>
        <dbReference type="EC" id="2.7.13.3"/>
    </reaction>
</comment>
<dbReference type="SMART" id="SM00387">
    <property type="entry name" value="HATPase_c"/>
    <property type="match status" value="1"/>
</dbReference>
<dbReference type="Pfam" id="PF00512">
    <property type="entry name" value="HisKA"/>
    <property type="match status" value="1"/>
</dbReference>
<keyword evidence="6" id="KW-0902">Two-component regulatory system</keyword>
<keyword evidence="5 9" id="KW-0418">Kinase</keyword>
<evidence type="ECO:0000313" key="9">
    <source>
        <dbReference type="EMBL" id="QCD43741.1"/>
    </source>
</evidence>
<dbReference type="AlphaFoldDB" id="A0A4P7W6I7"/>
<dbReference type="PANTHER" id="PTHR45453:SF1">
    <property type="entry name" value="PHOSPHATE REGULON SENSOR PROTEIN PHOR"/>
    <property type="match status" value="1"/>
</dbReference>
<evidence type="ECO:0000256" key="7">
    <source>
        <dbReference type="SAM" id="Phobius"/>
    </source>
</evidence>
<dbReference type="InterPro" id="IPR003594">
    <property type="entry name" value="HATPase_dom"/>
</dbReference>
<evidence type="ECO:0000313" key="10">
    <source>
        <dbReference type="Proteomes" id="UP000297149"/>
    </source>
</evidence>
<dbReference type="Pfam" id="PF02518">
    <property type="entry name" value="HATPase_c"/>
    <property type="match status" value="1"/>
</dbReference>
<dbReference type="PANTHER" id="PTHR45453">
    <property type="entry name" value="PHOSPHATE REGULON SENSOR PROTEIN PHOR"/>
    <property type="match status" value="1"/>
</dbReference>
<dbReference type="SMART" id="SM00388">
    <property type="entry name" value="HisKA"/>
    <property type="match status" value="1"/>
</dbReference>
<dbReference type="EC" id="2.7.13.3" evidence="2"/>